<name>E2J7C2_9HEMI</name>
<dbReference type="EMBL" id="HP429340">
    <property type="protein sequence ID" value="ADN29840.1"/>
    <property type="molecule type" value="mRNA"/>
</dbReference>
<reference evidence="1" key="1">
    <citation type="journal article" date="2012" name="Am. J. Trop. Med. Hyg.">
        <title>An insight into the sialotranscriptome of Triatoma matogrossensis, a kissing bug associated with fogo selvagem in South America.</title>
        <authorList>
            <person name="Assumpcao T.C."/>
            <person name="Eaton D.P."/>
            <person name="Pham V.M."/>
            <person name="Francischetti I.M."/>
            <person name="Aoki V."/>
            <person name="Hans-Filho G."/>
            <person name="Rivitti E.A."/>
            <person name="Valenzuela J.G."/>
            <person name="Diaz L.A."/>
            <person name="Ribeiro J.M."/>
        </authorList>
    </citation>
    <scope>NUCLEOTIDE SEQUENCE</scope>
    <source>
        <tissue evidence="1">Salivary gland</tissue>
    </source>
</reference>
<accession>E2J7C2</accession>
<sequence>MIPCYITSTFLVLGVDLILPYADILTKKLTHNLTWRSPADVIVDSVVIGLMLLVMGRSSCIPHAAEAVMWGGGAWRTWSEKYENVVCMQQQLSSLHTSL</sequence>
<organism evidence="1">
    <name type="scientific">Triatoma matogrossensis</name>
    <dbReference type="NCBI Taxonomy" id="162370"/>
    <lineage>
        <taxon>Eukaryota</taxon>
        <taxon>Metazoa</taxon>
        <taxon>Ecdysozoa</taxon>
        <taxon>Arthropoda</taxon>
        <taxon>Hexapoda</taxon>
        <taxon>Insecta</taxon>
        <taxon>Pterygota</taxon>
        <taxon>Neoptera</taxon>
        <taxon>Paraneoptera</taxon>
        <taxon>Hemiptera</taxon>
        <taxon>Heteroptera</taxon>
        <taxon>Panheteroptera</taxon>
        <taxon>Cimicomorpha</taxon>
        <taxon>Reduviidae</taxon>
        <taxon>Triatominae</taxon>
        <taxon>Triatoma</taxon>
    </lineage>
</organism>
<proteinExistence type="evidence at transcript level"/>
<protein>
    <submittedName>
        <fullName evidence="1">Hypothetical secreted peptide</fullName>
    </submittedName>
</protein>
<dbReference type="AlphaFoldDB" id="E2J7C2"/>
<evidence type="ECO:0000313" key="1">
    <source>
        <dbReference type="EMBL" id="ADN29840.1"/>
    </source>
</evidence>